<sequence length="337" mass="37469">MLLVRPSTFSDLAGIERLLDDTDARVTTLPKERDKLSEKISESDDGFRGDTDGEGPSSFLFVLQDTDSNELYGTSGIDAEAGCGYPFFNYRLDEIVHASHHLNISSKVPVLFLSHELTGRTLLRSFTIDPALTKSDGFDLLSRARLMYIAANSDRFHQEVIAEIQGIFDEKGACPFWDAVGRKFFDMDFLTADYYCSMKSKTFMSELIPQHPVYVPLLPPEASATIGQNHPAANRTCQLLYREGFHRSKFIDPFDGGPVLKAQLRYTHTISNIRFKTARPSDVVGGMKYLISNQSNQDFRCVIGTLVDGIGDSIRISLDVADALNVQAGDDIAYSPL</sequence>
<evidence type="ECO:0000313" key="5">
    <source>
        <dbReference type="EMBL" id="ATX78174.1"/>
    </source>
</evidence>
<feature type="region of interest" description="Disordered" evidence="4">
    <location>
        <begin position="33"/>
        <end position="54"/>
    </location>
</feature>
<dbReference type="PANTHER" id="PTHR30420:SF1">
    <property type="entry name" value="ARGININE N-SUCCINYLTRANSFERASE"/>
    <property type="match status" value="1"/>
</dbReference>
<proteinExistence type="predicted"/>
<dbReference type="OrthoDB" id="21121at2"/>
<protein>
    <submittedName>
        <fullName evidence="5">Arginine N-succinyltransferase</fullName>
        <ecNumber evidence="5">2.3.1.109</ecNumber>
    </submittedName>
</protein>
<organism evidence="5 6">
    <name type="scientific">Reinekea forsetii</name>
    <dbReference type="NCBI Taxonomy" id="1336806"/>
    <lineage>
        <taxon>Bacteria</taxon>
        <taxon>Pseudomonadati</taxon>
        <taxon>Pseudomonadota</taxon>
        <taxon>Gammaproteobacteria</taxon>
        <taxon>Oceanospirillales</taxon>
        <taxon>Saccharospirillaceae</taxon>
        <taxon>Reinekea</taxon>
    </lineage>
</organism>
<evidence type="ECO:0000256" key="4">
    <source>
        <dbReference type="SAM" id="MobiDB-lite"/>
    </source>
</evidence>
<dbReference type="Proteomes" id="UP000229757">
    <property type="component" value="Chromosome"/>
</dbReference>
<evidence type="ECO:0000256" key="3">
    <source>
        <dbReference type="ARBA" id="ARBA00023315"/>
    </source>
</evidence>
<dbReference type="EC" id="2.3.1.109" evidence="5"/>
<dbReference type="GO" id="GO:0006527">
    <property type="term" value="P:L-arginine catabolic process"/>
    <property type="evidence" value="ECO:0007669"/>
    <property type="project" value="InterPro"/>
</dbReference>
<keyword evidence="6" id="KW-1185">Reference proteome</keyword>
<dbReference type="NCBIfam" id="TIGR03243">
    <property type="entry name" value="arg_catab_AOST"/>
    <property type="match status" value="1"/>
</dbReference>
<dbReference type="AlphaFoldDB" id="A0A2K8KZF5"/>
<feature type="compositionally biased region" description="Basic and acidic residues" evidence="4">
    <location>
        <begin position="33"/>
        <end position="51"/>
    </location>
</feature>
<dbReference type="Pfam" id="PF04958">
    <property type="entry name" value="AstA"/>
    <property type="match status" value="1"/>
</dbReference>
<evidence type="ECO:0000313" key="6">
    <source>
        <dbReference type="Proteomes" id="UP000229757"/>
    </source>
</evidence>
<reference evidence="5 6" key="1">
    <citation type="journal article" date="2017" name="Environ. Microbiol.">
        <title>Genomic and physiological analyses of 'Reinekea forsetii' reveal a versatile opportunistic lifestyle during spring algae blooms.</title>
        <authorList>
            <person name="Avci B."/>
            <person name="Hahnke R.L."/>
            <person name="Chafee M."/>
            <person name="Fischer T."/>
            <person name="Gruber-Vodicka H."/>
            <person name="Tegetmeyer H.E."/>
            <person name="Harder J."/>
            <person name="Fuchs B.M."/>
            <person name="Amann R.I."/>
            <person name="Teeling H."/>
        </authorList>
    </citation>
    <scope>NUCLEOTIDE SEQUENCE [LARGE SCALE GENOMIC DNA]</scope>
    <source>
        <strain evidence="5 6">Hel1_31_D35</strain>
    </source>
</reference>
<dbReference type="InterPro" id="IPR016181">
    <property type="entry name" value="Acyl_CoA_acyltransferase"/>
</dbReference>
<dbReference type="SUPFAM" id="SSF55729">
    <property type="entry name" value="Acyl-CoA N-acyltransferases (Nat)"/>
    <property type="match status" value="1"/>
</dbReference>
<gene>
    <name evidence="5" type="ORF">REIFOR_03055</name>
</gene>
<dbReference type="InterPro" id="IPR007041">
    <property type="entry name" value="Arg_succinylTrfase_AstA/AruG"/>
</dbReference>
<dbReference type="GO" id="GO:0008791">
    <property type="term" value="F:arginine N-succinyltransferase activity"/>
    <property type="evidence" value="ECO:0007669"/>
    <property type="project" value="UniProtKB-EC"/>
</dbReference>
<evidence type="ECO:0000256" key="1">
    <source>
        <dbReference type="ARBA" id="ARBA00022503"/>
    </source>
</evidence>
<keyword evidence="3 5" id="KW-0012">Acyltransferase</keyword>
<dbReference type="RefSeq" id="WP_100258379.1">
    <property type="nucleotide sequence ID" value="NZ_CP011797.1"/>
</dbReference>
<dbReference type="PANTHER" id="PTHR30420">
    <property type="entry name" value="N-SUCCINYLARGININE DIHYDROLASE"/>
    <property type="match status" value="1"/>
</dbReference>
<keyword evidence="2 5" id="KW-0808">Transferase</keyword>
<dbReference type="Gene3D" id="2.40.40.20">
    <property type="match status" value="1"/>
</dbReference>
<evidence type="ECO:0000256" key="2">
    <source>
        <dbReference type="ARBA" id="ARBA00022679"/>
    </source>
</evidence>
<dbReference type="KEGG" id="rfo:REIFOR_03055"/>
<accession>A0A2K8KZF5</accession>
<keyword evidence="1" id="KW-0056">Arginine metabolism</keyword>
<name>A0A2K8KZF5_9GAMM</name>
<dbReference type="EMBL" id="CP011797">
    <property type="protein sequence ID" value="ATX78174.1"/>
    <property type="molecule type" value="Genomic_DNA"/>
</dbReference>